<evidence type="ECO:0000313" key="5">
    <source>
        <dbReference type="Ensembl" id="ENSRNOP00000082174.2"/>
    </source>
</evidence>
<dbReference type="InterPro" id="IPR006652">
    <property type="entry name" value="Kelch_1"/>
</dbReference>
<dbReference type="Proteomes" id="UP000002494">
    <property type="component" value="Chromosome 15"/>
</dbReference>
<feature type="region of interest" description="Disordered" evidence="3">
    <location>
        <begin position="69"/>
        <end position="91"/>
    </location>
</feature>
<organism evidence="5 6">
    <name type="scientific">Rattus norvegicus</name>
    <name type="common">Rat</name>
    <dbReference type="NCBI Taxonomy" id="10116"/>
    <lineage>
        <taxon>Eukaryota</taxon>
        <taxon>Metazoa</taxon>
        <taxon>Chordata</taxon>
        <taxon>Craniata</taxon>
        <taxon>Vertebrata</taxon>
        <taxon>Euteleostomi</taxon>
        <taxon>Mammalia</taxon>
        <taxon>Eutheria</taxon>
        <taxon>Euarchontoglires</taxon>
        <taxon>Glires</taxon>
        <taxon>Rodentia</taxon>
        <taxon>Myomorpha</taxon>
        <taxon>Muroidea</taxon>
        <taxon>Muridae</taxon>
        <taxon>Murinae</taxon>
        <taxon>Rattus</taxon>
    </lineage>
</organism>
<dbReference type="GO" id="GO:0030425">
    <property type="term" value="C:dendrite"/>
    <property type="evidence" value="ECO:0000266"/>
    <property type="project" value="RGD"/>
</dbReference>
<dbReference type="RGD" id="1307452">
    <property type="gene designation" value="Klhl1"/>
</dbReference>
<dbReference type="SUPFAM" id="SSF54695">
    <property type="entry name" value="POZ domain"/>
    <property type="match status" value="1"/>
</dbReference>
<dbReference type="GO" id="GO:0007628">
    <property type="term" value="P:adult walking behavior"/>
    <property type="evidence" value="ECO:0000266"/>
    <property type="project" value="RGD"/>
</dbReference>
<dbReference type="CDD" id="cd18509">
    <property type="entry name" value="BACK_KLHL1"/>
    <property type="match status" value="1"/>
</dbReference>
<dbReference type="GO" id="GO:0005856">
    <property type="term" value="C:cytoskeleton"/>
    <property type="evidence" value="ECO:0007669"/>
    <property type="project" value="UniProtKB-SubCell"/>
</dbReference>
<protein>
    <submittedName>
        <fullName evidence="5">Kelch-like family member 1</fullName>
    </submittedName>
</protein>
<dbReference type="GO" id="GO:0031463">
    <property type="term" value="C:Cul3-RING ubiquitin ligase complex"/>
    <property type="evidence" value="ECO:0000318"/>
    <property type="project" value="GO_Central"/>
</dbReference>
<dbReference type="GO" id="GO:0021680">
    <property type="term" value="P:cerebellar Purkinje cell layer development"/>
    <property type="evidence" value="ECO:0000266"/>
    <property type="project" value="RGD"/>
</dbReference>
<dbReference type="Gene3D" id="2.120.10.80">
    <property type="entry name" value="Kelch-type beta propeller"/>
    <property type="match status" value="2"/>
</dbReference>
<dbReference type="CTD" id="57626"/>
<dbReference type="GO" id="GO:0016358">
    <property type="term" value="P:dendrite development"/>
    <property type="evidence" value="ECO:0000266"/>
    <property type="project" value="RGD"/>
</dbReference>
<dbReference type="GO" id="GO:1990756">
    <property type="term" value="F:ubiquitin-like ligase-substrate adaptor activity"/>
    <property type="evidence" value="ECO:0000318"/>
    <property type="project" value="GO_Central"/>
</dbReference>
<keyword evidence="1" id="KW-0880">Kelch repeat</keyword>
<accession>A0A8I6G933</accession>
<evidence type="ECO:0000256" key="2">
    <source>
        <dbReference type="ARBA" id="ARBA00022737"/>
    </source>
</evidence>
<dbReference type="GO" id="GO:0007626">
    <property type="term" value="P:locomotory behavior"/>
    <property type="evidence" value="ECO:0000266"/>
    <property type="project" value="RGD"/>
</dbReference>
<dbReference type="Pfam" id="PF07707">
    <property type="entry name" value="BACK"/>
    <property type="match status" value="1"/>
</dbReference>
<evidence type="ECO:0000256" key="1">
    <source>
        <dbReference type="ARBA" id="ARBA00022441"/>
    </source>
</evidence>
<dbReference type="GO" id="GO:0005737">
    <property type="term" value="C:cytoplasm"/>
    <property type="evidence" value="ECO:0000266"/>
    <property type="project" value="RGD"/>
</dbReference>
<feature type="domain" description="BTB" evidence="4">
    <location>
        <begin position="167"/>
        <end position="220"/>
    </location>
</feature>
<dbReference type="OrthoDB" id="45365at2759"/>
<sequence length="689" mass="75721">MSGSGRKDFDVKHILRLRWKLFSHPSPASGSSAGGSCLQQDSGGGSFEHWGPSQSRLLKNQEKGSVSAFWKKPSSSSTSSSSSSSASSSPFSPLNGTLLPVATRLQQGAPGQGTQQPARTLFYVESLEEEVVTGMDFPGPQDKGLALKELQAEPASSIQATGEGCGHRLVLSSVSDYFAAMFTSDVCEAKQEEIKMEGIDPNALWDLVQFAYTGCLELKEDTIENLLAAACLLQLPQVVEVCCHFLMKLLHPSNCLGIRAFADAQGCIELMKVAHSYTMENIMEVIRNQEFLLLPAEELHKLLASDDVNVPDEETIFHALMMWVKYDMQRRCGDLSMLLAFIRLPLLPPQILADLENHALFKNDLECQKLILEAMKYHLLPERRTLMQSPRTKPRKSTVGTLYAVGGMDNNKGATTIEKYDLRTNLWIQAGMMNGRRLQFGVAVIDDKLFVIGGRDGLKTLNTVECYNPKTKTWTVLPPMSTHRHGLGVTVLEGPIYAVGGHDGWSYLNTVERWDPQSQQWTYVASMSIARSTVGVAALNGKLYSVGGRDGSSCLSSMEYYDPHTNKWSMCAPMCKRRGGVGVATCDGFLYAVGGHDAPASNHCSRLLDYVERYDPKTDTWTMVAPLSMPRDAVGVCLLGDRLYAVGGYDGQTYLNTMESYDPQTNEWTQMASLNIGRAGACVVVIKQP</sequence>
<dbReference type="AGR" id="RGD:1307452"/>
<dbReference type="PANTHER" id="PTHR24412:SF74">
    <property type="entry name" value="KELCH-LIKE PROTEIN 4"/>
    <property type="match status" value="1"/>
</dbReference>
<dbReference type="SMART" id="SM00612">
    <property type="entry name" value="Kelch"/>
    <property type="match status" value="6"/>
</dbReference>
<dbReference type="AlphaFoldDB" id="A0A8I6G933"/>
<gene>
    <name evidence="5 7" type="primary">Klhl1</name>
</gene>
<dbReference type="SMART" id="SM00225">
    <property type="entry name" value="BTB"/>
    <property type="match status" value="1"/>
</dbReference>
<dbReference type="GO" id="GO:0043025">
    <property type="term" value="C:neuronal cell body"/>
    <property type="evidence" value="ECO:0000266"/>
    <property type="project" value="RGD"/>
</dbReference>
<feature type="region of interest" description="Disordered" evidence="3">
    <location>
        <begin position="25"/>
        <end position="52"/>
    </location>
</feature>
<dbReference type="SUPFAM" id="SSF117281">
    <property type="entry name" value="Kelch motif"/>
    <property type="match status" value="2"/>
</dbReference>
<dbReference type="Pfam" id="PF01344">
    <property type="entry name" value="Kelch_1"/>
    <property type="match status" value="6"/>
</dbReference>
<evidence type="ECO:0000313" key="6">
    <source>
        <dbReference type="Proteomes" id="UP000002494"/>
    </source>
</evidence>
<reference evidence="5" key="2">
    <citation type="submission" date="2025-08" db="UniProtKB">
        <authorList>
            <consortium name="Ensembl"/>
        </authorList>
    </citation>
    <scope>IDENTIFICATION</scope>
    <source>
        <strain evidence="5">Brown Norway</strain>
    </source>
</reference>
<dbReference type="Gene3D" id="1.25.40.420">
    <property type="match status" value="1"/>
</dbReference>
<evidence type="ECO:0000256" key="3">
    <source>
        <dbReference type="SAM" id="MobiDB-lite"/>
    </source>
</evidence>
<reference evidence="5" key="1">
    <citation type="submission" date="2024-01" db="EMBL/GenBank/DDBJ databases">
        <title>GRCr8: a new rat reference genome assembly contstructed from accurate long reads and long range scaffolding.</title>
        <authorList>
            <person name="Doris P.A."/>
            <person name="Kalbfleisch T."/>
            <person name="Li K."/>
            <person name="Howe K."/>
            <person name="Wood J."/>
        </authorList>
    </citation>
    <scope>NUCLEOTIDE SEQUENCE [LARGE SCALE GENOMIC DNA]</scope>
    <source>
        <strain evidence="5">Brown Norway</strain>
    </source>
</reference>
<name>A0A8I6G933_RAT</name>
<dbReference type="FunCoup" id="A0A8I6G933">
    <property type="interactions" value="32"/>
</dbReference>
<dbReference type="GO" id="GO:0003779">
    <property type="term" value="F:actin binding"/>
    <property type="evidence" value="ECO:0007669"/>
    <property type="project" value="UniProtKB-KW"/>
</dbReference>
<dbReference type="Pfam" id="PF00651">
    <property type="entry name" value="BTB"/>
    <property type="match status" value="1"/>
</dbReference>
<keyword evidence="6" id="KW-1185">Reference proteome</keyword>
<dbReference type="SMART" id="SM00875">
    <property type="entry name" value="BACK"/>
    <property type="match status" value="1"/>
</dbReference>
<dbReference type="InterPro" id="IPR015915">
    <property type="entry name" value="Kelch-typ_b-propeller"/>
</dbReference>
<dbReference type="InterPro" id="IPR000210">
    <property type="entry name" value="BTB/POZ_dom"/>
</dbReference>
<reference evidence="5" key="3">
    <citation type="submission" date="2025-09" db="UniProtKB">
        <authorList>
            <consortium name="Ensembl"/>
        </authorList>
    </citation>
    <scope>IDENTIFICATION</scope>
    <source>
        <strain evidence="5">Brown Norway</strain>
    </source>
</reference>
<feature type="compositionally biased region" description="Low complexity" evidence="3">
    <location>
        <begin position="25"/>
        <end position="36"/>
    </location>
</feature>
<dbReference type="InterPro" id="IPR011705">
    <property type="entry name" value="BACK"/>
</dbReference>
<dbReference type="PROSITE" id="PS50097">
    <property type="entry name" value="BTB"/>
    <property type="match status" value="1"/>
</dbReference>
<dbReference type="KEGG" id="rno:290426"/>
<dbReference type="OMA" id="GFEHWGP"/>
<keyword evidence="2" id="KW-0677">Repeat</keyword>
<evidence type="ECO:0000313" key="7">
    <source>
        <dbReference type="RGD" id="1307452"/>
    </source>
</evidence>
<dbReference type="Ensembl" id="ENSRNOT00000095779.2">
    <property type="protein sequence ID" value="ENSRNOP00000082174.2"/>
    <property type="gene ID" value="ENSRNOG00000031100.6"/>
</dbReference>
<dbReference type="GeneTree" id="ENSGT00940000160425"/>
<dbReference type="PANTHER" id="PTHR24412">
    <property type="entry name" value="KELCH PROTEIN"/>
    <property type="match status" value="1"/>
</dbReference>
<proteinExistence type="predicted"/>
<dbReference type="Gene3D" id="3.30.710.10">
    <property type="entry name" value="Potassium Channel Kv1.1, Chain A"/>
    <property type="match status" value="1"/>
</dbReference>
<evidence type="ECO:0000259" key="4">
    <source>
        <dbReference type="PROSITE" id="PS50097"/>
    </source>
</evidence>
<dbReference type="GO" id="GO:0043161">
    <property type="term" value="P:proteasome-mediated ubiquitin-dependent protein catabolic process"/>
    <property type="evidence" value="ECO:0000318"/>
    <property type="project" value="GO_Central"/>
</dbReference>
<dbReference type="InterPro" id="IPR011333">
    <property type="entry name" value="SKP1/BTB/POZ_sf"/>
</dbReference>